<proteinExistence type="predicted"/>
<feature type="domain" description="CBS" evidence="3">
    <location>
        <begin position="13"/>
        <end position="71"/>
    </location>
</feature>
<evidence type="ECO:0000256" key="1">
    <source>
        <dbReference type="ARBA" id="ARBA00023122"/>
    </source>
</evidence>
<dbReference type="InterPro" id="IPR044725">
    <property type="entry name" value="CBSX3_CBS_dom"/>
</dbReference>
<gene>
    <name evidence="4" type="ORF">KYE46_12070</name>
</gene>
<dbReference type="InterPro" id="IPR000644">
    <property type="entry name" value="CBS_dom"/>
</dbReference>
<dbReference type="InterPro" id="IPR051257">
    <property type="entry name" value="Diverse_CBS-Domain"/>
</dbReference>
<dbReference type="PANTHER" id="PTHR43080:SF2">
    <property type="entry name" value="CBS DOMAIN-CONTAINING PROTEIN"/>
    <property type="match status" value="1"/>
</dbReference>
<evidence type="ECO:0000256" key="2">
    <source>
        <dbReference type="PROSITE-ProRule" id="PRU00703"/>
    </source>
</evidence>
<dbReference type="Proteomes" id="UP000825009">
    <property type="component" value="Chromosome"/>
</dbReference>
<dbReference type="AlphaFoldDB" id="A0A8F6TVI4"/>
<organism evidence="4 5">
    <name type="scientific">Gymnodinialimonas ceratoperidinii</name>
    <dbReference type="NCBI Taxonomy" id="2856823"/>
    <lineage>
        <taxon>Bacteria</taxon>
        <taxon>Pseudomonadati</taxon>
        <taxon>Pseudomonadota</taxon>
        <taxon>Alphaproteobacteria</taxon>
        <taxon>Rhodobacterales</taxon>
        <taxon>Paracoccaceae</taxon>
        <taxon>Gymnodinialimonas</taxon>
    </lineage>
</organism>
<dbReference type="SMART" id="SM00116">
    <property type="entry name" value="CBS"/>
    <property type="match status" value="2"/>
</dbReference>
<name>A0A8F6TVI4_9RHOB</name>
<dbReference type="RefSeq" id="WP_219000865.1">
    <property type="nucleotide sequence ID" value="NZ_CP079194.1"/>
</dbReference>
<accession>A0A8F6TVI4</accession>
<dbReference type="Pfam" id="PF00571">
    <property type="entry name" value="CBS"/>
    <property type="match status" value="2"/>
</dbReference>
<keyword evidence="1 2" id="KW-0129">CBS domain</keyword>
<protein>
    <submittedName>
        <fullName evidence="4">CBS domain-containing protein</fullName>
    </submittedName>
</protein>
<dbReference type="KEGG" id="gce:KYE46_12070"/>
<evidence type="ECO:0000259" key="3">
    <source>
        <dbReference type="PROSITE" id="PS51371"/>
    </source>
</evidence>
<evidence type="ECO:0000313" key="5">
    <source>
        <dbReference type="Proteomes" id="UP000825009"/>
    </source>
</evidence>
<dbReference type="CDD" id="cd04623">
    <property type="entry name" value="CBS_pair_bac_euk"/>
    <property type="match status" value="1"/>
</dbReference>
<feature type="domain" description="CBS" evidence="3">
    <location>
        <begin position="81"/>
        <end position="136"/>
    </location>
</feature>
<dbReference type="PANTHER" id="PTHR43080">
    <property type="entry name" value="CBS DOMAIN-CONTAINING PROTEIN CBSX3, MITOCHONDRIAL"/>
    <property type="match status" value="1"/>
</dbReference>
<dbReference type="PROSITE" id="PS51371">
    <property type="entry name" value="CBS"/>
    <property type="match status" value="2"/>
</dbReference>
<dbReference type="EMBL" id="CP079194">
    <property type="protein sequence ID" value="QXT38669.1"/>
    <property type="molecule type" value="Genomic_DNA"/>
</dbReference>
<reference evidence="4 5" key="1">
    <citation type="submission" date="2021-07" db="EMBL/GenBank/DDBJ databases">
        <title>A novel Jannaschia species isolated from marine dinoflagellate Ceratoperidinium margalefii.</title>
        <authorList>
            <person name="Jiang Y."/>
            <person name="Li Z."/>
        </authorList>
    </citation>
    <scope>NUCLEOTIDE SEQUENCE [LARGE SCALE GENOMIC DNA]</scope>
    <source>
        <strain evidence="4 5">J12C1-MA-4</strain>
    </source>
</reference>
<sequence>MLVQQILRDKGGDSAGGDVVTITPDASVGDAAKVLSARRIGALVVSSEGTDVAGILSERDIVRAIGANGPGCLADPVTTLMTADIISATRDETVQSVLAKMTQGRFRHMPVMDNAKMVGLISIGDVVKAQLAELSMEKEALEGMIKGF</sequence>
<keyword evidence="5" id="KW-1185">Reference proteome</keyword>
<evidence type="ECO:0000313" key="4">
    <source>
        <dbReference type="EMBL" id="QXT38669.1"/>
    </source>
</evidence>